<protein>
    <submittedName>
        <fullName evidence="2">DUF2460 domain-containing protein</fullName>
    </submittedName>
</protein>
<sequence length="53" mass="5594">MVLDHAPGEGEAVAAGFQFDTPVRFDTDHLEVDLAAFEAGSVPSVPLVEIRVA</sequence>
<comment type="caution">
    <text evidence="2">The sequence shown here is derived from an EMBL/GenBank/DDBJ whole genome shotgun (WGS) entry which is preliminary data.</text>
</comment>
<evidence type="ECO:0000313" key="2">
    <source>
        <dbReference type="EMBL" id="MDR4308895.1"/>
    </source>
</evidence>
<feature type="domain" description="DUF2460" evidence="1">
    <location>
        <begin position="2"/>
        <end position="51"/>
    </location>
</feature>
<name>A0ABU1DLA0_9HYPH</name>
<dbReference type="InterPro" id="IPR011740">
    <property type="entry name" value="DUF2460"/>
</dbReference>
<accession>A0ABU1DLA0</accession>
<keyword evidence="3" id="KW-1185">Reference proteome</keyword>
<proteinExistence type="predicted"/>
<dbReference type="EMBL" id="JADBEO010000091">
    <property type="protein sequence ID" value="MDR4308895.1"/>
    <property type="molecule type" value="Genomic_DNA"/>
</dbReference>
<reference evidence="2" key="1">
    <citation type="submission" date="2020-10" db="EMBL/GenBank/DDBJ databases">
        <authorList>
            <person name="Abbas A."/>
            <person name="Razzaq R."/>
            <person name="Waqas M."/>
            <person name="Abbas N."/>
            <person name="Nielsen T.K."/>
            <person name="Hansen L.H."/>
            <person name="Hussain S."/>
            <person name="Shahid M."/>
        </authorList>
    </citation>
    <scope>NUCLEOTIDE SEQUENCE</scope>
    <source>
        <strain evidence="2">S14</strain>
    </source>
</reference>
<evidence type="ECO:0000259" key="1">
    <source>
        <dbReference type="Pfam" id="PF09343"/>
    </source>
</evidence>
<organism evidence="2 3">
    <name type="scientific">Chelatococcus sambhunathii</name>
    <dbReference type="NCBI Taxonomy" id="363953"/>
    <lineage>
        <taxon>Bacteria</taxon>
        <taxon>Pseudomonadati</taxon>
        <taxon>Pseudomonadota</taxon>
        <taxon>Alphaproteobacteria</taxon>
        <taxon>Hyphomicrobiales</taxon>
        <taxon>Chelatococcaceae</taxon>
        <taxon>Chelatococcus</taxon>
    </lineage>
</organism>
<gene>
    <name evidence="2" type="ORF">IHQ68_19915</name>
</gene>
<dbReference type="Pfam" id="PF09343">
    <property type="entry name" value="DUF2460"/>
    <property type="match status" value="1"/>
</dbReference>
<dbReference type="Proteomes" id="UP001181622">
    <property type="component" value="Unassembled WGS sequence"/>
</dbReference>
<evidence type="ECO:0000313" key="3">
    <source>
        <dbReference type="Proteomes" id="UP001181622"/>
    </source>
</evidence>